<gene>
    <name evidence="7" type="ORF">NA56DRAFT_662920</name>
</gene>
<dbReference type="GO" id="GO:1903013">
    <property type="term" value="P:response to differentiation-inducing factor 1"/>
    <property type="evidence" value="ECO:0007669"/>
    <property type="project" value="TreeGrafter"/>
</dbReference>
<evidence type="ECO:0000256" key="2">
    <source>
        <dbReference type="ARBA" id="ARBA00022679"/>
    </source>
</evidence>
<keyword evidence="3" id="KW-0547">Nucleotide-binding</keyword>
<name>A0A2J6PRS1_9HELO</name>
<evidence type="ECO:0000256" key="3">
    <source>
        <dbReference type="ARBA" id="ARBA00022741"/>
    </source>
</evidence>
<feature type="domain" description="Alpha-type protein kinase" evidence="6">
    <location>
        <begin position="298"/>
        <end position="517"/>
    </location>
</feature>
<organism evidence="7 8">
    <name type="scientific">Hyaloscypha hepaticicola</name>
    <dbReference type="NCBI Taxonomy" id="2082293"/>
    <lineage>
        <taxon>Eukaryota</taxon>
        <taxon>Fungi</taxon>
        <taxon>Dikarya</taxon>
        <taxon>Ascomycota</taxon>
        <taxon>Pezizomycotina</taxon>
        <taxon>Leotiomycetes</taxon>
        <taxon>Helotiales</taxon>
        <taxon>Hyaloscyphaceae</taxon>
        <taxon>Hyaloscypha</taxon>
    </lineage>
</organism>
<evidence type="ECO:0000259" key="6">
    <source>
        <dbReference type="PROSITE" id="PS51158"/>
    </source>
</evidence>
<dbReference type="PANTHER" id="PTHR45992:SF2">
    <property type="entry name" value="EUKARYOTIC ELONGATION FACTOR 2 KINASE"/>
    <property type="match status" value="1"/>
</dbReference>
<dbReference type="InterPro" id="IPR004166">
    <property type="entry name" value="a-kinase_dom"/>
</dbReference>
<dbReference type="Gene3D" id="3.30.200.20">
    <property type="entry name" value="Phosphorylase Kinase, domain 1"/>
    <property type="match status" value="1"/>
</dbReference>
<dbReference type="GO" id="GO:0031037">
    <property type="term" value="P:myosin II filament disassembly"/>
    <property type="evidence" value="ECO:0007669"/>
    <property type="project" value="TreeGrafter"/>
</dbReference>
<evidence type="ECO:0000313" key="7">
    <source>
        <dbReference type="EMBL" id="PMD16730.1"/>
    </source>
</evidence>
<evidence type="ECO:0000256" key="5">
    <source>
        <dbReference type="ARBA" id="ARBA00022840"/>
    </source>
</evidence>
<evidence type="ECO:0000256" key="4">
    <source>
        <dbReference type="ARBA" id="ARBA00022777"/>
    </source>
</evidence>
<evidence type="ECO:0000256" key="1">
    <source>
        <dbReference type="ARBA" id="ARBA00022527"/>
    </source>
</evidence>
<dbReference type="CDD" id="cd04515">
    <property type="entry name" value="Alpha_kinase"/>
    <property type="match status" value="1"/>
</dbReference>
<dbReference type="SUPFAM" id="SSF56112">
    <property type="entry name" value="Protein kinase-like (PK-like)"/>
    <property type="match status" value="1"/>
</dbReference>
<proteinExistence type="predicted"/>
<sequence length="621" mass="71269">MSLQESPTFESVRNDFISALDTLPLKQKEVFSNCGSSAELLSQIQELDVMKSNDTSYLVRFSKFTSKLTDYFAALDVIVQCDPIHAATVWGALRLIIQLSSSYSTFFDKLTSMFDRFARVLPVYDEIAELCRSDPSWTPSARIKNTLNQVYLDLLQFFNNVLNLLYKEDGKSRTRTKIFASVLWKPFNSQFEDITTRMNSHQETIKLEIMWCTLTEVRASTRARTMGSESRWLDKTKNPVANLAMEEYEDNKDENHADDVWLEHVSPMWHSRAWFEETLSVEGFVFDIMVHNANTLNEMMAHDDNIKINMSECTIYKRLRPFAKGSLRAAYFARTAASDNRFVVKSFMRGGRRLVHLVEDMRCQALCKAFALEFNAMLVYGNSTEKQFLDFIVTACWRGKLGMAMTVSSDQLLSLEPYLEGDYIKYNNNCGYVNKDQTQINQAAQAFSHFTFERSQGRFLVCDLQGVGNILTDAAIHTKDLDRFKLLESNLGPEGFRFFFATHVCNGICSKLGLKSNASMIKSGSYDFRESWPRKSNVVYCSNKLCGKILHLASGRSSAKFPRYRWCNFCYLQLHSSMAKLVCVAPGPHHEFDISTFFYESQGRSTPRRCPVHRGKDEDYD</sequence>
<dbReference type="EMBL" id="KZ613504">
    <property type="protein sequence ID" value="PMD16730.1"/>
    <property type="molecule type" value="Genomic_DNA"/>
</dbReference>
<dbReference type="SMART" id="SM00811">
    <property type="entry name" value="Alpha_kinase"/>
    <property type="match status" value="1"/>
</dbReference>
<dbReference type="Proteomes" id="UP000235672">
    <property type="component" value="Unassembled WGS sequence"/>
</dbReference>
<dbReference type="STRING" id="1745343.A0A2J6PRS1"/>
<protein>
    <submittedName>
        <fullName evidence="7">Kinase-like protein</fullName>
    </submittedName>
</protein>
<dbReference type="OrthoDB" id="301415at2759"/>
<dbReference type="InterPro" id="IPR051852">
    <property type="entry name" value="Alpha-type_PK"/>
</dbReference>
<dbReference type="Pfam" id="PF24809">
    <property type="entry name" value="DUF7708"/>
    <property type="match status" value="1"/>
</dbReference>
<dbReference type="InterPro" id="IPR056125">
    <property type="entry name" value="DUF7708"/>
</dbReference>
<keyword evidence="2" id="KW-0808">Transferase</keyword>
<dbReference type="AlphaFoldDB" id="A0A2J6PRS1"/>
<keyword evidence="1" id="KW-0723">Serine/threonine-protein kinase</keyword>
<accession>A0A2J6PRS1</accession>
<dbReference type="GO" id="GO:0005524">
    <property type="term" value="F:ATP binding"/>
    <property type="evidence" value="ECO:0007669"/>
    <property type="project" value="UniProtKB-KW"/>
</dbReference>
<reference evidence="7 8" key="1">
    <citation type="submission" date="2016-05" db="EMBL/GenBank/DDBJ databases">
        <title>A degradative enzymes factory behind the ericoid mycorrhizal symbiosis.</title>
        <authorList>
            <consortium name="DOE Joint Genome Institute"/>
            <person name="Martino E."/>
            <person name="Morin E."/>
            <person name="Grelet G."/>
            <person name="Kuo A."/>
            <person name="Kohler A."/>
            <person name="Daghino S."/>
            <person name="Barry K."/>
            <person name="Choi C."/>
            <person name="Cichocki N."/>
            <person name="Clum A."/>
            <person name="Copeland A."/>
            <person name="Hainaut M."/>
            <person name="Haridas S."/>
            <person name="Labutti K."/>
            <person name="Lindquist E."/>
            <person name="Lipzen A."/>
            <person name="Khouja H.-R."/>
            <person name="Murat C."/>
            <person name="Ohm R."/>
            <person name="Olson A."/>
            <person name="Spatafora J."/>
            <person name="Veneault-Fourrey C."/>
            <person name="Henrissat B."/>
            <person name="Grigoriev I."/>
            <person name="Martin F."/>
            <person name="Perotto S."/>
        </authorList>
    </citation>
    <scope>NUCLEOTIDE SEQUENCE [LARGE SCALE GENOMIC DNA]</scope>
    <source>
        <strain evidence="7 8">UAMH 7357</strain>
    </source>
</reference>
<evidence type="ECO:0000313" key="8">
    <source>
        <dbReference type="Proteomes" id="UP000235672"/>
    </source>
</evidence>
<dbReference type="GO" id="GO:0004674">
    <property type="term" value="F:protein serine/threonine kinase activity"/>
    <property type="evidence" value="ECO:0007669"/>
    <property type="project" value="UniProtKB-KW"/>
</dbReference>
<dbReference type="InterPro" id="IPR011009">
    <property type="entry name" value="Kinase-like_dom_sf"/>
</dbReference>
<dbReference type="PANTHER" id="PTHR45992">
    <property type="entry name" value="EUKARYOTIC ELONGATION FACTOR 2 KINASE-RELATED"/>
    <property type="match status" value="1"/>
</dbReference>
<keyword evidence="5" id="KW-0067">ATP-binding</keyword>
<keyword evidence="4 7" id="KW-0418">Kinase</keyword>
<dbReference type="PROSITE" id="PS51158">
    <property type="entry name" value="ALPHA_KINASE"/>
    <property type="match status" value="1"/>
</dbReference>
<dbReference type="Gene3D" id="3.20.200.10">
    <property type="entry name" value="MHCK/EF2 kinase"/>
    <property type="match status" value="1"/>
</dbReference>
<keyword evidence="8" id="KW-1185">Reference proteome</keyword>
<dbReference type="Pfam" id="PF02816">
    <property type="entry name" value="Alpha_kinase"/>
    <property type="match status" value="1"/>
</dbReference>